<comment type="caution">
    <text evidence="4">The sequence shown here is derived from an EMBL/GenBank/DDBJ whole genome shotgun (WGS) entry which is preliminary data.</text>
</comment>
<accession>A0AAE0XHE2</accession>
<reference evidence="4" key="2">
    <citation type="submission" date="2023-06" db="EMBL/GenBank/DDBJ databases">
        <authorList>
            <consortium name="Lawrence Berkeley National Laboratory"/>
            <person name="Haridas S."/>
            <person name="Hensen N."/>
            <person name="Bonometti L."/>
            <person name="Westerberg I."/>
            <person name="Brannstrom I.O."/>
            <person name="Guillou S."/>
            <person name="Cros-Aarteil S."/>
            <person name="Calhoun S."/>
            <person name="Kuo A."/>
            <person name="Mondo S."/>
            <person name="Pangilinan J."/>
            <person name="Riley R."/>
            <person name="Labutti K."/>
            <person name="Andreopoulos B."/>
            <person name="Lipzen A."/>
            <person name="Chen C."/>
            <person name="Yanf M."/>
            <person name="Daum C."/>
            <person name="Ng V."/>
            <person name="Clum A."/>
            <person name="Steindorff A."/>
            <person name="Ohm R."/>
            <person name="Martin F."/>
            <person name="Silar P."/>
            <person name="Natvig D."/>
            <person name="Lalanne C."/>
            <person name="Gautier V."/>
            <person name="Ament-Velasquez S.L."/>
            <person name="Kruys A."/>
            <person name="Hutchinson M.I."/>
            <person name="Powell A.J."/>
            <person name="Barry K."/>
            <person name="Miller A.N."/>
            <person name="Grigoriev I.V."/>
            <person name="Debuchy R."/>
            <person name="Gladieux P."/>
            <person name="Thoren M.H."/>
            <person name="Johannesson H."/>
        </authorList>
    </citation>
    <scope>NUCLEOTIDE SEQUENCE</scope>
    <source>
        <strain evidence="4">CBS 314.62</strain>
    </source>
</reference>
<proteinExistence type="predicted"/>
<evidence type="ECO:0000259" key="3">
    <source>
        <dbReference type="PROSITE" id="PS50158"/>
    </source>
</evidence>
<keyword evidence="5" id="KW-1185">Reference proteome</keyword>
<protein>
    <recommendedName>
        <fullName evidence="3">CCHC-type domain-containing protein</fullName>
    </recommendedName>
</protein>
<evidence type="ECO:0000313" key="5">
    <source>
        <dbReference type="Proteomes" id="UP001270362"/>
    </source>
</evidence>
<feature type="compositionally biased region" description="Low complexity" evidence="2">
    <location>
        <begin position="68"/>
        <end position="80"/>
    </location>
</feature>
<dbReference type="Proteomes" id="UP001270362">
    <property type="component" value="Unassembled WGS sequence"/>
</dbReference>
<dbReference type="Gene3D" id="4.10.60.10">
    <property type="entry name" value="Zinc finger, CCHC-type"/>
    <property type="match status" value="1"/>
</dbReference>
<feature type="region of interest" description="Disordered" evidence="2">
    <location>
        <begin position="68"/>
        <end position="121"/>
    </location>
</feature>
<dbReference type="InterPro" id="IPR001878">
    <property type="entry name" value="Znf_CCHC"/>
</dbReference>
<keyword evidence="1" id="KW-0479">Metal-binding</keyword>
<sequence>MDELAQLPVIWEDVQHITLHESNRESRFTLDNNSHDDMSTSYGVFMAAWILRLSQGSIFGMARLTTSTTATTPTQTSTPGPSNPRDQSLARQSNSTDNQSRCQSPESTNDEVVSPIPEPPPLDTHFYSRRGLCGNCHEPGHSVRDCVKQSPLGDIAACSFCNHDDHIGSDCPYKGWWWEGACGDNPWACDKWSPQTARNFSTSELTMVSPAIMLDSKGYLKKRVRNIHLEFVYDEKDLHIIVTRLRDRDP</sequence>
<dbReference type="SUPFAM" id="SSF57756">
    <property type="entry name" value="Retrovirus zinc finger-like domains"/>
    <property type="match status" value="1"/>
</dbReference>
<dbReference type="GO" id="GO:0008270">
    <property type="term" value="F:zinc ion binding"/>
    <property type="evidence" value="ECO:0007669"/>
    <property type="project" value="UniProtKB-KW"/>
</dbReference>
<feature type="compositionally biased region" description="Polar residues" evidence="2">
    <location>
        <begin position="84"/>
        <end position="111"/>
    </location>
</feature>
<dbReference type="InterPro" id="IPR036875">
    <property type="entry name" value="Znf_CCHC_sf"/>
</dbReference>
<dbReference type="SMART" id="SM00343">
    <property type="entry name" value="ZnF_C2HC"/>
    <property type="match status" value="2"/>
</dbReference>
<dbReference type="AlphaFoldDB" id="A0AAE0XHE2"/>
<gene>
    <name evidence="4" type="ORF">B0T22DRAFT_504341</name>
</gene>
<evidence type="ECO:0000256" key="1">
    <source>
        <dbReference type="PROSITE-ProRule" id="PRU00047"/>
    </source>
</evidence>
<dbReference type="GO" id="GO:0003676">
    <property type="term" value="F:nucleic acid binding"/>
    <property type="evidence" value="ECO:0007669"/>
    <property type="project" value="InterPro"/>
</dbReference>
<evidence type="ECO:0000313" key="4">
    <source>
        <dbReference type="EMBL" id="KAK3693022.1"/>
    </source>
</evidence>
<evidence type="ECO:0000256" key="2">
    <source>
        <dbReference type="SAM" id="MobiDB-lite"/>
    </source>
</evidence>
<feature type="domain" description="CCHC-type" evidence="3">
    <location>
        <begin position="133"/>
        <end position="146"/>
    </location>
</feature>
<keyword evidence="1" id="KW-0863">Zinc-finger</keyword>
<dbReference type="PROSITE" id="PS50158">
    <property type="entry name" value="ZF_CCHC"/>
    <property type="match status" value="1"/>
</dbReference>
<dbReference type="EMBL" id="JAULSO010000001">
    <property type="protein sequence ID" value="KAK3693022.1"/>
    <property type="molecule type" value="Genomic_DNA"/>
</dbReference>
<reference evidence="4" key="1">
    <citation type="journal article" date="2023" name="Mol. Phylogenet. Evol.">
        <title>Genome-scale phylogeny and comparative genomics of the fungal order Sordariales.</title>
        <authorList>
            <person name="Hensen N."/>
            <person name="Bonometti L."/>
            <person name="Westerberg I."/>
            <person name="Brannstrom I.O."/>
            <person name="Guillou S."/>
            <person name="Cros-Aarteil S."/>
            <person name="Calhoun S."/>
            <person name="Haridas S."/>
            <person name="Kuo A."/>
            <person name="Mondo S."/>
            <person name="Pangilinan J."/>
            <person name="Riley R."/>
            <person name="LaButti K."/>
            <person name="Andreopoulos B."/>
            <person name="Lipzen A."/>
            <person name="Chen C."/>
            <person name="Yan M."/>
            <person name="Daum C."/>
            <person name="Ng V."/>
            <person name="Clum A."/>
            <person name="Steindorff A."/>
            <person name="Ohm R.A."/>
            <person name="Martin F."/>
            <person name="Silar P."/>
            <person name="Natvig D.O."/>
            <person name="Lalanne C."/>
            <person name="Gautier V."/>
            <person name="Ament-Velasquez S.L."/>
            <person name="Kruys A."/>
            <person name="Hutchinson M.I."/>
            <person name="Powell A.J."/>
            <person name="Barry K."/>
            <person name="Miller A.N."/>
            <person name="Grigoriev I.V."/>
            <person name="Debuchy R."/>
            <person name="Gladieux P."/>
            <person name="Hiltunen Thoren M."/>
            <person name="Johannesson H."/>
        </authorList>
    </citation>
    <scope>NUCLEOTIDE SEQUENCE</scope>
    <source>
        <strain evidence="4">CBS 314.62</strain>
    </source>
</reference>
<keyword evidence="1" id="KW-0862">Zinc</keyword>
<name>A0AAE0XHE2_9PEZI</name>
<organism evidence="4 5">
    <name type="scientific">Podospora appendiculata</name>
    <dbReference type="NCBI Taxonomy" id="314037"/>
    <lineage>
        <taxon>Eukaryota</taxon>
        <taxon>Fungi</taxon>
        <taxon>Dikarya</taxon>
        <taxon>Ascomycota</taxon>
        <taxon>Pezizomycotina</taxon>
        <taxon>Sordariomycetes</taxon>
        <taxon>Sordariomycetidae</taxon>
        <taxon>Sordariales</taxon>
        <taxon>Podosporaceae</taxon>
        <taxon>Podospora</taxon>
    </lineage>
</organism>